<evidence type="ECO:0000256" key="7">
    <source>
        <dbReference type="RuleBase" id="RU003690"/>
    </source>
</evidence>
<reference evidence="8" key="1">
    <citation type="submission" date="2010-03" db="EMBL/GenBank/DDBJ databases">
        <title>Cloning and expression of a family 1 beta-glucosidase gene from the thermophilic Paecilomyces thermophila J18 and characterization of the recombinant enzyme.</title>
        <authorList>
            <person name="Jiang Z."/>
            <person name="Hua C."/>
            <person name="Yan Q."/>
        </authorList>
    </citation>
    <scope>NUCLEOTIDE SEQUENCE</scope>
    <source>
        <strain evidence="8">J18</strain>
    </source>
</reference>
<keyword evidence="5 8" id="KW-0326">Glycosidase</keyword>
<dbReference type="PANTHER" id="PTHR10353">
    <property type="entry name" value="GLYCOSYL HYDROLASE"/>
    <property type="match status" value="1"/>
</dbReference>
<dbReference type="SUPFAM" id="SSF51445">
    <property type="entry name" value="(Trans)glycosidases"/>
    <property type="match status" value="1"/>
</dbReference>
<proteinExistence type="evidence at transcript level"/>
<accession>H8XVY6</accession>
<evidence type="ECO:0000256" key="1">
    <source>
        <dbReference type="ARBA" id="ARBA00000448"/>
    </source>
</evidence>
<dbReference type="Gene3D" id="3.20.20.80">
    <property type="entry name" value="Glycosidases"/>
    <property type="match status" value="1"/>
</dbReference>
<evidence type="ECO:0000256" key="5">
    <source>
        <dbReference type="ARBA" id="ARBA00023295"/>
    </source>
</evidence>
<comment type="similarity">
    <text evidence="2 7">Belongs to the glycosyl hydrolase 1 family.</text>
</comment>
<dbReference type="FunFam" id="3.20.20.80:FF:000011">
    <property type="entry name" value="Cytosolic beta-glucosidase"/>
    <property type="match status" value="1"/>
</dbReference>
<keyword evidence="4 8" id="KW-0378">Hydrolase</keyword>
<dbReference type="PROSITE" id="PS00653">
    <property type="entry name" value="GLYCOSYL_HYDROL_F1_2"/>
    <property type="match status" value="1"/>
</dbReference>
<dbReference type="InterPro" id="IPR033132">
    <property type="entry name" value="GH_1_N_CS"/>
</dbReference>
<evidence type="ECO:0000256" key="2">
    <source>
        <dbReference type="ARBA" id="ARBA00010838"/>
    </source>
</evidence>
<dbReference type="GO" id="GO:0030245">
    <property type="term" value="P:cellulose catabolic process"/>
    <property type="evidence" value="ECO:0007669"/>
    <property type="project" value="UniProtKB-ARBA"/>
</dbReference>
<dbReference type="GO" id="GO:0080079">
    <property type="term" value="F:cellobiose glucosidase activity"/>
    <property type="evidence" value="ECO:0007669"/>
    <property type="project" value="UniProtKB-ARBA"/>
</dbReference>
<evidence type="ECO:0000313" key="8">
    <source>
        <dbReference type="EMBL" id="ADM15720.1"/>
    </source>
</evidence>
<sequence>MTTATLPPDFRWGFATASYQIEGAYNEDGRLPSIWDTFSKTPDKVEDGTNGDVACDSYHRLEEDVALLKSYGAQVYRFSIAWPRVIPLGGRNDPINEKGLEYYSKLVDALLAAGIEPVVTLYHWDLPDELYRRYRGPLNKEEFVADFTRYARVVFDALGPRVKKWITFNEPWCISVLGYNTGKHAPGRTSDRKLSPEGDGSREPWIVGHTLLVAHGTVVDIYRREYKEKHGGEIGITLNGDWAEPWDPEDPRDIEACTRKIEFAISWFADPIYHGKYPDSMRKQLGDRLPTFTDEEIALVKGSNDFYGMNHYCANYIRHRDGEPAEDDVAGNLDHLFEDKFGNSIGPESNCPWLRPHAPGFRKLLKWLADRYGNPKIYVTENGTSVKGENDMPLDQLLDDKFRQQYYRDYIGALVEAANEGVNVKMYLAWSLLDNFEWSEGYQSRFGVTFVDYKNGQKRIPKKSASVVRELFEKYIRKE</sequence>
<dbReference type="AlphaFoldDB" id="H8XVY6"/>
<evidence type="ECO:0000256" key="3">
    <source>
        <dbReference type="ARBA" id="ARBA00012744"/>
    </source>
</evidence>
<dbReference type="PANTHER" id="PTHR10353:SF36">
    <property type="entry name" value="LP05116P"/>
    <property type="match status" value="1"/>
</dbReference>
<dbReference type="Pfam" id="PF00232">
    <property type="entry name" value="Glyco_hydro_1"/>
    <property type="match status" value="1"/>
</dbReference>
<dbReference type="EMBL" id="HM036350">
    <property type="protein sequence ID" value="ADM15720.1"/>
    <property type="molecule type" value="mRNA"/>
</dbReference>
<dbReference type="EC" id="3.2.1.21" evidence="3"/>
<dbReference type="InterPro" id="IPR017853">
    <property type="entry name" value="GH"/>
</dbReference>
<name>H8XVY6_9EURO</name>
<dbReference type="PRINTS" id="PR00131">
    <property type="entry name" value="GLHYDRLASE1"/>
</dbReference>
<comment type="function">
    <text evidence="6">Plays an important role in cellulose degradation. Shows hydrolytic activity against several glycosidic compounds.</text>
</comment>
<evidence type="ECO:0000256" key="4">
    <source>
        <dbReference type="ARBA" id="ARBA00022801"/>
    </source>
</evidence>
<comment type="catalytic activity">
    <reaction evidence="1">
        <text>Hydrolysis of terminal, non-reducing beta-D-glucosyl residues with release of beta-D-glucose.</text>
        <dbReference type="EC" id="3.2.1.21"/>
    </reaction>
</comment>
<evidence type="ECO:0000256" key="6">
    <source>
        <dbReference type="ARBA" id="ARBA00056775"/>
    </source>
</evidence>
<protein>
    <recommendedName>
        <fullName evidence="3">beta-glucosidase</fullName>
        <ecNumber evidence="3">3.2.1.21</ecNumber>
    </recommendedName>
</protein>
<organism evidence="8">
    <name type="scientific">Paecilomyces sp. 'thermophila'</name>
    <dbReference type="NCBI Taxonomy" id="566408"/>
    <lineage>
        <taxon>Eukaryota</taxon>
        <taxon>Fungi</taxon>
        <taxon>Dikarya</taxon>
        <taxon>Ascomycota</taxon>
        <taxon>Pezizomycotina</taxon>
        <taxon>Eurotiomycetes</taxon>
        <taxon>Eurotiomycetidae</taxon>
        <taxon>Eurotiales</taxon>
        <taxon>Thermoascaceae</taxon>
        <taxon>Paecilomyces</taxon>
    </lineage>
</organism>
<dbReference type="InterPro" id="IPR001360">
    <property type="entry name" value="Glyco_hydro_1"/>
</dbReference>